<dbReference type="SUPFAM" id="SSF56349">
    <property type="entry name" value="DNA breaking-rejoining enzymes"/>
    <property type="match status" value="1"/>
</dbReference>
<dbReference type="Pfam" id="PF13009">
    <property type="entry name" value="Integrase_2"/>
    <property type="match status" value="1"/>
</dbReference>
<proteinExistence type="predicted"/>
<accession>A0ABS1FE22</accession>
<protein>
    <submittedName>
        <fullName evidence="3">Tyrosine-type recombinase/integrase</fullName>
    </submittedName>
</protein>
<sequence length="1163" mass="131963">MYSWEYVNDANVRLLNEEGTALASESPDKIVVLREVTLAELRAKFAAFRQELYRNIYEVLAMTPAEFSAWHGGDKYDFEAGICPPHSCVAFKRISVGDNKLHWLKQAPVVTAFIDRGHIPAVTPHGRSRKNMVRGGGGAVDFAQGLQLEEQRHLLHSLLFDYNLDLDEIFSGFISQATMFALPELEEVLKGAVDAEEAWDKLSELFTSFMTEQKAHKRRGEAKGDGRHFAAPWFLAYLTREGIVFWPLKAFVRLEGLLPRVLKPFYRTFFVPEDGRALACTLIGPEVRTQEASYCWNVYRELLLTTNFFEEISSFCPDHLLHLKERYHSPEYDNAQKGHGSNLLFAAALSYYGLTHEDIGAVADYFGGRRRLTAEHGRDAFSWVDRPRQHRLRKYKEVFGAEPPTRFPDYVVQWAADLRSLLPGFNVRTIDRKLVELTPWLYWLIAVGEEYAPKTWQEINREKHINSMGNAAYTPYLDFLKSKIGGARVDQCISSLRQAWTLAATRDGFAGKTPCPIDPEIDIVELSDANQNRMGRTRRKALDEFILETLIDENRRPDAVGNPFAFARSLGRFDRHVVDHQDRQKKTVFWPAMPIILDAILNMGMRKIMAQWMDSGEGDEIWVDPETKVEYANPLSTATAGRRMAFLRLVQISNKECVLGSYFPINKSGPYEAPWVEAQTARFFTMMRDWQIRYYPRKSVVLAERAALTRQYAAEDSIPEVYPLFRDPQSKGQAYPPTDGSIYRYWRELLAHCEPIINEKRRLAAEATGKSFVWEPLLIDGKPRWDIHSLRVTTVTTLIESGVSPEIVALLVGHKSVAMTWHYVEVNNRKTHKAIQKGMEERRKRAIADLDALKTEDDIENALVRVLGGIVNLRGDQAQGAELLKEHLISKEPGAYEVFAHGICPGGDCNTGGERFKGTYHPVFRPRACSRCRYRVTGPVFLNGLVHRLNALMIELNHSYEQERDLHARIEVVEDEGGNAKILEGLINCEREARDHIWAEWAAELKTVRQAESMLEQEGNASNLPMVTGMDVTELQSKFKSVHQMVLLHQVVTEADVITGASLEVPPGARAKRDEMLLEIARQNNASSFFYNLAPHARKRALDAFGDLLTHHSKLKGCDELAADHLEALIQGLETMPQLGHTAERICMLASDQAAPIDALEEA</sequence>
<evidence type="ECO:0000259" key="2">
    <source>
        <dbReference type="Pfam" id="PF00589"/>
    </source>
</evidence>
<keyword evidence="1" id="KW-0233">DNA recombination</keyword>
<dbReference type="InterPro" id="IPR013762">
    <property type="entry name" value="Integrase-like_cat_sf"/>
</dbReference>
<reference evidence="4" key="1">
    <citation type="submission" date="2021-01" db="EMBL/GenBank/DDBJ databases">
        <title>Genome public.</title>
        <authorList>
            <person name="Liu C."/>
            <person name="Sun Q."/>
        </authorList>
    </citation>
    <scope>NUCLEOTIDE SEQUENCE [LARGE SCALE GENOMIC DNA]</scope>
    <source>
        <strain evidence="4">YIM B02556</strain>
    </source>
</reference>
<evidence type="ECO:0000313" key="3">
    <source>
        <dbReference type="EMBL" id="MBK1841654.1"/>
    </source>
</evidence>
<comment type="caution">
    <text evidence="3">The sequence shown here is derived from an EMBL/GenBank/DDBJ whole genome shotgun (WGS) entry which is preliminary data.</text>
</comment>
<feature type="domain" description="Tyr recombinase" evidence="2">
    <location>
        <begin position="783"/>
        <end position="828"/>
    </location>
</feature>
<name>A0ABS1FE22_9PROT</name>
<dbReference type="InterPro" id="IPR011010">
    <property type="entry name" value="DNA_brk_join_enz"/>
</dbReference>
<keyword evidence="4" id="KW-1185">Reference proteome</keyword>
<evidence type="ECO:0000313" key="4">
    <source>
        <dbReference type="Proteomes" id="UP000652760"/>
    </source>
</evidence>
<evidence type="ECO:0000256" key="1">
    <source>
        <dbReference type="ARBA" id="ARBA00023172"/>
    </source>
</evidence>
<dbReference type="Pfam" id="PF00589">
    <property type="entry name" value="Phage_integrase"/>
    <property type="match status" value="1"/>
</dbReference>
<dbReference type="Proteomes" id="UP000652760">
    <property type="component" value="Unassembled WGS sequence"/>
</dbReference>
<dbReference type="RefSeq" id="WP_200198283.1">
    <property type="nucleotide sequence ID" value="NZ_JAENHM010000073.1"/>
</dbReference>
<gene>
    <name evidence="3" type="ORF">JHL17_30070</name>
</gene>
<organism evidence="3 4">
    <name type="scientific">Azospirillum endophyticum</name>
    <dbReference type="NCBI Taxonomy" id="2800326"/>
    <lineage>
        <taxon>Bacteria</taxon>
        <taxon>Pseudomonadati</taxon>
        <taxon>Pseudomonadota</taxon>
        <taxon>Alphaproteobacteria</taxon>
        <taxon>Rhodospirillales</taxon>
        <taxon>Azospirillaceae</taxon>
        <taxon>Azospirillum</taxon>
    </lineage>
</organism>
<dbReference type="EMBL" id="JAENHM010000073">
    <property type="protein sequence ID" value="MBK1841654.1"/>
    <property type="molecule type" value="Genomic_DNA"/>
</dbReference>
<dbReference type="InterPro" id="IPR002104">
    <property type="entry name" value="Integrase_catalytic"/>
</dbReference>
<dbReference type="InterPro" id="IPR024965">
    <property type="entry name" value="Putative_integrase"/>
</dbReference>
<dbReference type="Gene3D" id="1.10.443.10">
    <property type="entry name" value="Intergrase catalytic core"/>
    <property type="match status" value="1"/>
</dbReference>